<evidence type="ECO:0000313" key="7">
    <source>
        <dbReference type="Proteomes" id="UP000541033"/>
    </source>
</evidence>
<evidence type="ECO:0000313" key="6">
    <source>
        <dbReference type="EMBL" id="NIH54826.1"/>
    </source>
</evidence>
<proteinExistence type="inferred from homology"/>
<dbReference type="NCBIfam" id="NF010683">
    <property type="entry name" value="PRK14083.1"/>
    <property type="match status" value="1"/>
</dbReference>
<dbReference type="Proteomes" id="UP000541033">
    <property type="component" value="Unassembled WGS sequence"/>
</dbReference>
<dbReference type="PRINTS" id="PR00775">
    <property type="entry name" value="HEATSHOCK90"/>
</dbReference>
<comment type="similarity">
    <text evidence="1">Belongs to the heat shock protein 90 family.</text>
</comment>
<keyword evidence="7" id="KW-1185">Reference proteome</keyword>
<feature type="binding site" evidence="5">
    <location>
        <position position="78"/>
    </location>
    <ligand>
        <name>ATP</name>
        <dbReference type="ChEBI" id="CHEBI:30616"/>
    </ligand>
</feature>
<dbReference type="RefSeq" id="WP_167151403.1">
    <property type="nucleotide sequence ID" value="NZ_JAAMOX010000002.1"/>
</dbReference>
<dbReference type="InterPro" id="IPR036890">
    <property type="entry name" value="HATPase_C_sf"/>
</dbReference>
<dbReference type="InterPro" id="IPR020575">
    <property type="entry name" value="Hsp90_N"/>
</dbReference>
<dbReference type="GO" id="GO:0140662">
    <property type="term" value="F:ATP-dependent protein folding chaperone"/>
    <property type="evidence" value="ECO:0007669"/>
    <property type="project" value="InterPro"/>
</dbReference>
<comment type="caution">
    <text evidence="6">The sequence shown here is derived from an EMBL/GenBank/DDBJ whole genome shotgun (WGS) entry which is preliminary data.</text>
</comment>
<evidence type="ECO:0000256" key="3">
    <source>
        <dbReference type="ARBA" id="ARBA00022840"/>
    </source>
</evidence>
<dbReference type="InterPro" id="IPR020568">
    <property type="entry name" value="Ribosomal_Su5_D2-typ_SF"/>
</dbReference>
<evidence type="ECO:0000256" key="5">
    <source>
        <dbReference type="PIRSR" id="PIRSR002583-1"/>
    </source>
</evidence>
<dbReference type="GO" id="GO:0051082">
    <property type="term" value="F:unfolded protein binding"/>
    <property type="evidence" value="ECO:0007669"/>
    <property type="project" value="InterPro"/>
</dbReference>
<dbReference type="GO" id="GO:0005524">
    <property type="term" value="F:ATP binding"/>
    <property type="evidence" value="ECO:0007669"/>
    <property type="project" value="UniProtKB-KW"/>
</dbReference>
<organism evidence="6 7">
    <name type="scientific">Lysinibacter cavernae</name>
    <dbReference type="NCBI Taxonomy" id="1640652"/>
    <lineage>
        <taxon>Bacteria</taxon>
        <taxon>Bacillati</taxon>
        <taxon>Actinomycetota</taxon>
        <taxon>Actinomycetes</taxon>
        <taxon>Micrococcales</taxon>
        <taxon>Microbacteriaceae</taxon>
        <taxon>Lysinibacter</taxon>
    </lineage>
</organism>
<dbReference type="PANTHER" id="PTHR11528">
    <property type="entry name" value="HEAT SHOCK PROTEIN 90 FAMILY MEMBER"/>
    <property type="match status" value="1"/>
</dbReference>
<evidence type="ECO:0000256" key="1">
    <source>
        <dbReference type="ARBA" id="ARBA00008239"/>
    </source>
</evidence>
<accession>A0A7X5R3A0</accession>
<dbReference type="InterPro" id="IPR001404">
    <property type="entry name" value="Hsp90_fam"/>
</dbReference>
<dbReference type="SUPFAM" id="SSF54211">
    <property type="entry name" value="Ribosomal protein S5 domain 2-like"/>
    <property type="match status" value="1"/>
</dbReference>
<evidence type="ECO:0000256" key="2">
    <source>
        <dbReference type="ARBA" id="ARBA00022741"/>
    </source>
</evidence>
<dbReference type="EMBL" id="JAAMOX010000002">
    <property type="protein sequence ID" value="NIH54826.1"/>
    <property type="molecule type" value="Genomic_DNA"/>
</dbReference>
<reference evidence="6 7" key="1">
    <citation type="submission" date="2020-02" db="EMBL/GenBank/DDBJ databases">
        <title>Sequencing the genomes of 1000 actinobacteria strains.</title>
        <authorList>
            <person name="Klenk H.-P."/>
        </authorList>
    </citation>
    <scope>NUCLEOTIDE SEQUENCE [LARGE SCALE GENOMIC DNA]</scope>
    <source>
        <strain evidence="6 7">DSM 27960</strain>
    </source>
</reference>
<evidence type="ECO:0000256" key="4">
    <source>
        <dbReference type="ARBA" id="ARBA00023186"/>
    </source>
</evidence>
<protein>
    <submittedName>
        <fullName evidence="6">Molecular chaperone HtpG</fullName>
    </submittedName>
</protein>
<dbReference type="GO" id="GO:0016887">
    <property type="term" value="F:ATP hydrolysis activity"/>
    <property type="evidence" value="ECO:0007669"/>
    <property type="project" value="InterPro"/>
</dbReference>
<sequence>MNTVPESATPFQVDLRGVVDLLSRHIYSSPRVFLRELLQNGRDAVSARRREFADAPVGVVQIVPAGLADGTNDFVFRDNGVGLTATEASELLATVGRSSKRDDMLSMNRDDYLGQFGIGLLSCFMVADTITVRSRSARGGAPIEWKGNTNGTFTIRELNDAESANLPIGTEISLNPRDGDSDLLTPSSVLKLAALYGRYLDLAVEVAQPATETPPTDSTPDGVRWVTVNEDPIFSKPFDKPGDELLALGEKLLGQRPFDAIEVVVPSTGTRGTAFVLPFSPRPGSRQSHRAYLGGMLLSETVDDLLPDWAFFVRVVIDTTGLNPTASREQFIASSELEETREAIGAAVRRWIMLLSATKPHLLQEFIQIHSLGLKSLAVHDDELAEAVVNWLTIETSLGHMTINDYLNSYGSLRYTGTVDEFRQLAPIASTDAPIVNGGYIYESELFARLPQFMDGVHTEQVTVADELDNLDVPPLDDRDAVVALEAKATDVLSAVDCRVSVRSFHPSDLSSLYVADPAVLRRMERTKAATIAPGLWSQVVTTVDTIFTAQAGEDASAAAQAQLCLNWNSPLVRKLAELSDSVVFARSIQLLYVQALLAGHRPLSAADRVMLSQSMTDLIQLSVGLDWSDPAEGDFS</sequence>
<keyword evidence="4" id="KW-0143">Chaperone</keyword>
<dbReference type="SUPFAM" id="SSF55874">
    <property type="entry name" value="ATPase domain of HSP90 chaperone/DNA topoisomerase II/histidine kinase"/>
    <property type="match status" value="1"/>
</dbReference>
<dbReference type="Gene3D" id="3.30.565.10">
    <property type="entry name" value="Histidine kinase-like ATPase, C-terminal domain"/>
    <property type="match status" value="1"/>
</dbReference>
<feature type="binding site" evidence="5">
    <location>
        <position position="170"/>
    </location>
    <ligand>
        <name>ATP</name>
        <dbReference type="ChEBI" id="CHEBI:30616"/>
    </ligand>
</feature>
<dbReference type="Gene3D" id="3.30.230.80">
    <property type="match status" value="1"/>
</dbReference>
<dbReference type="AlphaFoldDB" id="A0A7X5R3A0"/>
<feature type="binding site" evidence="5">
    <location>
        <position position="40"/>
    </location>
    <ligand>
        <name>ATP</name>
        <dbReference type="ChEBI" id="CHEBI:30616"/>
    </ligand>
</feature>
<name>A0A7X5R3A0_9MICO</name>
<feature type="binding site" evidence="5">
    <location>
        <position position="36"/>
    </location>
    <ligand>
        <name>ATP</name>
        <dbReference type="ChEBI" id="CHEBI:30616"/>
    </ligand>
</feature>
<dbReference type="PIRSF" id="PIRSF002583">
    <property type="entry name" value="Hsp90"/>
    <property type="match status" value="1"/>
</dbReference>
<gene>
    <name evidence="6" type="ORF">FHX76_002722</name>
</gene>
<keyword evidence="3 5" id="KW-0067">ATP-binding</keyword>
<dbReference type="Pfam" id="PF13589">
    <property type="entry name" value="HATPase_c_3"/>
    <property type="match status" value="1"/>
</dbReference>
<keyword evidence="2 5" id="KW-0547">Nucleotide-binding</keyword>